<protein>
    <recommendedName>
        <fullName evidence="9">Amino acid permease/ SLC12A domain-containing protein</fullName>
    </recommendedName>
</protein>
<evidence type="ECO:0000256" key="1">
    <source>
        <dbReference type="ARBA" id="ARBA00004141"/>
    </source>
</evidence>
<dbReference type="Gene3D" id="1.20.1740.10">
    <property type="entry name" value="Amino acid/polyamine transporter I"/>
    <property type="match status" value="1"/>
</dbReference>
<proteinExistence type="predicted"/>
<accession>W3XHQ8</accession>
<keyword evidence="4 6" id="KW-0472">Membrane</keyword>
<dbReference type="Pfam" id="PF13520">
    <property type="entry name" value="AA_permease_2"/>
    <property type="match status" value="1"/>
</dbReference>
<organism evidence="7 8">
    <name type="scientific">Pestalotiopsis fici (strain W106-1 / CGMCC3.15140)</name>
    <dbReference type="NCBI Taxonomy" id="1229662"/>
    <lineage>
        <taxon>Eukaryota</taxon>
        <taxon>Fungi</taxon>
        <taxon>Dikarya</taxon>
        <taxon>Ascomycota</taxon>
        <taxon>Pezizomycotina</taxon>
        <taxon>Sordariomycetes</taxon>
        <taxon>Xylariomycetidae</taxon>
        <taxon>Amphisphaeriales</taxon>
        <taxon>Sporocadaceae</taxon>
        <taxon>Pestalotiopsis</taxon>
    </lineage>
</organism>
<dbReference type="eggNOG" id="KOG1287">
    <property type="taxonomic scope" value="Eukaryota"/>
</dbReference>
<reference evidence="8" key="1">
    <citation type="journal article" date="2015" name="BMC Genomics">
        <title>Genomic and transcriptomic analysis of the endophytic fungus Pestalotiopsis fici reveals its lifestyle and high potential for synthesis of natural products.</title>
        <authorList>
            <person name="Wang X."/>
            <person name="Zhang X."/>
            <person name="Liu L."/>
            <person name="Xiang M."/>
            <person name="Wang W."/>
            <person name="Sun X."/>
            <person name="Che Y."/>
            <person name="Guo L."/>
            <person name="Liu G."/>
            <person name="Guo L."/>
            <person name="Wang C."/>
            <person name="Yin W.B."/>
            <person name="Stadler M."/>
            <person name="Zhang X."/>
            <person name="Liu X."/>
        </authorList>
    </citation>
    <scope>NUCLEOTIDE SEQUENCE [LARGE SCALE GENOMIC DNA]</scope>
    <source>
        <strain evidence="8">W106-1 / CGMCC3.15140</strain>
    </source>
</reference>
<feature type="transmembrane region" description="Helical" evidence="6">
    <location>
        <begin position="212"/>
        <end position="232"/>
    </location>
</feature>
<evidence type="ECO:0000313" key="8">
    <source>
        <dbReference type="Proteomes" id="UP000030651"/>
    </source>
</evidence>
<sequence length="715" mass="76149">MVPSPLSLDSPSSGRRYPLSISDAISSAASPLHSSFQLSCRSPLSPRTQTWRGDHARSIERFGEGSSLAPPRFLHLGAETLSASKGTNGGPKSALEVDDDGSSYTAYSPADQTWFVPPHTSIALQYEPRQDEGKLGVVSAINIIVGKTVGVGAYTIPPAIFDGVGSVGMTLLLWAVGSVISFCGLAVYMDLGSAMPRSGGERVYLERIFRRPRMLATCMFAAYAVLLGFSAPNAIVLGDYAMYALGISPGRWNVRAIAVLAVTALCYAHARFPRAGLRVINILGVAKLLIIAFVIICGAVGGLRGVGRVEDLQGNQLGGRRLDLPMDRDWTLSTAQRNFRNIWSGGSAQPYDYATALLKVIYCFRGYSTANQVLSDVKNPVRTLKVAAPAALGIVSFAYLALNVAFFLVVDKEDFRSSGIIVAGTFFRNLFGEVVGGHILPLFIIISAAGNIAATSFAQARVNEELAKDGLLPLSGFWTTKKTQQPPIGPSSKATPVAPTIHEQPTVPRRGLLLHWAVSVLVIIVPPPGKVYNFLVDLGGYPVSIISVAISLGLLYLRHHRPSPSSSGGEQRWTSPYRARTGAVVVFALFNCLLLVFPWVPPADGQGEGAGITYYAYPATALAVIGSGALYWCWWISRGSGRHGSSSGVGGSRSSSNSNGVDLGRRRRERWAAHKAKQSGGESRGLLLGGDEDDLSLAPDLSQGAASSDNVGMRK</sequence>
<comment type="subcellular location">
    <subcellularLocation>
        <location evidence="1">Membrane</location>
        <topology evidence="1">Multi-pass membrane protein</topology>
    </subcellularLocation>
</comment>
<feature type="transmembrane region" description="Helical" evidence="6">
    <location>
        <begin position="612"/>
        <end position="634"/>
    </location>
</feature>
<evidence type="ECO:0000256" key="6">
    <source>
        <dbReference type="SAM" id="Phobius"/>
    </source>
</evidence>
<feature type="transmembrane region" description="Helical" evidence="6">
    <location>
        <begin position="252"/>
        <end position="270"/>
    </location>
</feature>
<evidence type="ECO:0000256" key="5">
    <source>
        <dbReference type="SAM" id="MobiDB-lite"/>
    </source>
</evidence>
<feature type="compositionally biased region" description="Basic residues" evidence="5">
    <location>
        <begin position="665"/>
        <end position="677"/>
    </location>
</feature>
<dbReference type="PANTHER" id="PTHR11785:SF382">
    <property type="entry name" value="LOW-AFFINITY METHIONINE PERMEASE"/>
    <property type="match status" value="1"/>
</dbReference>
<dbReference type="PANTHER" id="PTHR11785">
    <property type="entry name" value="AMINO ACID TRANSPORTER"/>
    <property type="match status" value="1"/>
</dbReference>
<dbReference type="GeneID" id="19268015"/>
<evidence type="ECO:0008006" key="9">
    <source>
        <dbReference type="Google" id="ProtNLM"/>
    </source>
</evidence>
<dbReference type="HOGENOM" id="CLU_013661_2_0_1"/>
<dbReference type="OMA" id="QPYDYAT"/>
<feature type="region of interest" description="Disordered" evidence="5">
    <location>
        <begin position="644"/>
        <end position="715"/>
    </location>
</feature>
<dbReference type="InterPro" id="IPR002293">
    <property type="entry name" value="AA/rel_permease1"/>
</dbReference>
<dbReference type="InParanoid" id="W3XHQ8"/>
<dbReference type="GO" id="GO:0015179">
    <property type="term" value="F:L-amino acid transmembrane transporter activity"/>
    <property type="evidence" value="ECO:0007669"/>
    <property type="project" value="TreeGrafter"/>
</dbReference>
<dbReference type="GO" id="GO:0016020">
    <property type="term" value="C:membrane"/>
    <property type="evidence" value="ECO:0007669"/>
    <property type="project" value="UniProtKB-SubCell"/>
</dbReference>
<dbReference type="KEGG" id="pfy:PFICI_03002"/>
<evidence type="ECO:0000313" key="7">
    <source>
        <dbReference type="EMBL" id="ETS84977.1"/>
    </source>
</evidence>
<feature type="transmembrane region" description="Helical" evidence="6">
    <location>
        <begin position="282"/>
        <end position="303"/>
    </location>
</feature>
<gene>
    <name evidence="7" type="ORF">PFICI_03002</name>
</gene>
<evidence type="ECO:0000256" key="2">
    <source>
        <dbReference type="ARBA" id="ARBA00022692"/>
    </source>
</evidence>
<dbReference type="AlphaFoldDB" id="W3XHQ8"/>
<name>W3XHQ8_PESFW</name>
<feature type="transmembrane region" description="Helical" evidence="6">
    <location>
        <begin position="386"/>
        <end position="410"/>
    </location>
</feature>
<feature type="transmembrane region" description="Helical" evidence="6">
    <location>
        <begin position="579"/>
        <end position="600"/>
    </location>
</feature>
<feature type="compositionally biased region" description="Polar residues" evidence="5">
    <location>
        <begin position="704"/>
        <end position="715"/>
    </location>
</feature>
<dbReference type="Proteomes" id="UP000030651">
    <property type="component" value="Unassembled WGS sequence"/>
</dbReference>
<feature type="transmembrane region" description="Helical" evidence="6">
    <location>
        <begin position="541"/>
        <end position="558"/>
    </location>
</feature>
<evidence type="ECO:0000256" key="4">
    <source>
        <dbReference type="ARBA" id="ARBA00023136"/>
    </source>
</evidence>
<keyword evidence="2 6" id="KW-0812">Transmembrane</keyword>
<dbReference type="OrthoDB" id="5982228at2759"/>
<evidence type="ECO:0000256" key="3">
    <source>
        <dbReference type="ARBA" id="ARBA00022989"/>
    </source>
</evidence>
<keyword evidence="8" id="KW-1185">Reference proteome</keyword>
<feature type="transmembrane region" description="Helical" evidence="6">
    <location>
        <begin position="171"/>
        <end position="191"/>
    </location>
</feature>
<keyword evidence="3 6" id="KW-1133">Transmembrane helix</keyword>
<dbReference type="RefSeq" id="XP_007829774.1">
    <property type="nucleotide sequence ID" value="XM_007831583.1"/>
</dbReference>
<feature type="compositionally biased region" description="Low complexity" evidence="5">
    <location>
        <begin position="644"/>
        <end position="661"/>
    </location>
</feature>
<dbReference type="InterPro" id="IPR050598">
    <property type="entry name" value="AminoAcid_Transporter"/>
</dbReference>
<dbReference type="EMBL" id="KI912110">
    <property type="protein sequence ID" value="ETS84977.1"/>
    <property type="molecule type" value="Genomic_DNA"/>
</dbReference>
<feature type="transmembrane region" description="Helical" evidence="6">
    <location>
        <begin position="135"/>
        <end position="156"/>
    </location>
</feature>